<sequence>MTIGIGIIGYGRATQVFHLPLLKACPAFKVIGIASSKTSNELPIDIQHYATPSELLQNHQIEAVVIVTPNDSHYTLAKAALLANKHVVLEKPMCLTVEEGQELISLAQQQQRFLTVFHNRRLDSDFLTLRQIIAENRVGTIHRLISCWDRYRPHVQQRWREQKLPGSGIWYDLGPHLIDQALQLFGAPKAVTGRCLMLRPNSEAIDYAQVTLHYPDKEVLLGTSPYCSAPNPRYRLEGELGTYIKYGLDPQEDQLKAGLAIDDIAFGTEMPEAYGIYYDEKSTPHRITSQKGRFIDFYLNLAAAINGNSPLLVQPEQALEIIKILTLAQQSSDEQKTLSYSD</sequence>
<dbReference type="PANTHER" id="PTHR43708:SF5">
    <property type="entry name" value="CONSERVED EXPRESSED OXIDOREDUCTASE (EUROFUNG)-RELATED"/>
    <property type="match status" value="1"/>
</dbReference>
<reference evidence="5 6" key="1">
    <citation type="submission" date="2018-06" db="EMBL/GenBank/DDBJ databases">
        <authorList>
            <consortium name="Pathogen Informatics"/>
            <person name="Doyle S."/>
        </authorList>
    </citation>
    <scope>NUCLEOTIDE SEQUENCE [LARGE SCALE GENOMIC DNA]</scope>
    <source>
        <strain evidence="5 6">NCTC13337</strain>
    </source>
</reference>
<dbReference type="Gene3D" id="3.40.50.720">
    <property type="entry name" value="NAD(P)-binding Rossmann-like Domain"/>
    <property type="match status" value="1"/>
</dbReference>
<dbReference type="Proteomes" id="UP000254601">
    <property type="component" value="Unassembled WGS sequence"/>
</dbReference>
<comment type="similarity">
    <text evidence="1">Belongs to the Gfo/Idh/MocA family.</text>
</comment>
<dbReference type="RefSeq" id="WP_115305799.1">
    <property type="nucleotide sequence ID" value="NZ_UHIC01000001.1"/>
</dbReference>
<dbReference type="InterPro" id="IPR004104">
    <property type="entry name" value="Gfo/Idh/MocA-like_OxRdtase_C"/>
</dbReference>
<dbReference type="GO" id="GO:0000166">
    <property type="term" value="F:nucleotide binding"/>
    <property type="evidence" value="ECO:0007669"/>
    <property type="project" value="InterPro"/>
</dbReference>
<evidence type="ECO:0000259" key="4">
    <source>
        <dbReference type="Pfam" id="PF02894"/>
    </source>
</evidence>
<dbReference type="OrthoDB" id="9792935at2"/>
<keyword evidence="6" id="KW-1185">Reference proteome</keyword>
<dbReference type="SUPFAM" id="SSF51735">
    <property type="entry name" value="NAD(P)-binding Rossmann-fold domains"/>
    <property type="match status" value="1"/>
</dbReference>
<name>A0A380MNB9_9GAMM</name>
<feature type="domain" description="Gfo/Idh/MocA-like oxidoreductase C-terminal" evidence="4">
    <location>
        <begin position="131"/>
        <end position="337"/>
    </location>
</feature>
<evidence type="ECO:0000313" key="6">
    <source>
        <dbReference type="Proteomes" id="UP000254601"/>
    </source>
</evidence>
<evidence type="ECO:0000259" key="3">
    <source>
        <dbReference type="Pfam" id="PF01408"/>
    </source>
</evidence>
<dbReference type="InterPro" id="IPR036291">
    <property type="entry name" value="NAD(P)-bd_dom_sf"/>
</dbReference>
<dbReference type="Pfam" id="PF02894">
    <property type="entry name" value="GFO_IDH_MocA_C"/>
    <property type="match status" value="1"/>
</dbReference>
<keyword evidence="2 5" id="KW-0560">Oxidoreductase</keyword>
<proteinExistence type="inferred from homology"/>
<dbReference type="EMBL" id="UHIC01000001">
    <property type="protein sequence ID" value="SUO93393.1"/>
    <property type="molecule type" value="Genomic_DNA"/>
</dbReference>
<dbReference type="AlphaFoldDB" id="A0A380MNB9"/>
<evidence type="ECO:0000313" key="5">
    <source>
        <dbReference type="EMBL" id="SUO93393.1"/>
    </source>
</evidence>
<dbReference type="NCBIfam" id="NF008607">
    <property type="entry name" value="PRK11579.1"/>
    <property type="match status" value="1"/>
</dbReference>
<evidence type="ECO:0000256" key="2">
    <source>
        <dbReference type="ARBA" id="ARBA00023002"/>
    </source>
</evidence>
<dbReference type="EC" id="1.-.-.-" evidence="5"/>
<evidence type="ECO:0000256" key="1">
    <source>
        <dbReference type="ARBA" id="ARBA00010928"/>
    </source>
</evidence>
<dbReference type="GO" id="GO:0016491">
    <property type="term" value="F:oxidoreductase activity"/>
    <property type="evidence" value="ECO:0007669"/>
    <property type="project" value="UniProtKB-KW"/>
</dbReference>
<dbReference type="InterPro" id="IPR000683">
    <property type="entry name" value="Gfo/Idh/MocA-like_OxRdtase_N"/>
</dbReference>
<dbReference type="Gene3D" id="3.30.360.10">
    <property type="entry name" value="Dihydrodipicolinate Reductase, domain 2"/>
    <property type="match status" value="1"/>
</dbReference>
<dbReference type="InterPro" id="IPR051317">
    <property type="entry name" value="Gfo/Idh/MocA_oxidoreduct"/>
</dbReference>
<feature type="domain" description="Gfo/Idh/MocA-like oxidoreductase N-terminal" evidence="3">
    <location>
        <begin position="4"/>
        <end position="118"/>
    </location>
</feature>
<accession>A0A380MNB9</accession>
<gene>
    <name evidence="5" type="primary">ydgJ</name>
    <name evidence="5" type="ORF">NCTC13337_00208</name>
</gene>
<dbReference type="Pfam" id="PF01408">
    <property type="entry name" value="GFO_IDH_MocA"/>
    <property type="match status" value="1"/>
</dbReference>
<dbReference type="PANTHER" id="PTHR43708">
    <property type="entry name" value="CONSERVED EXPRESSED OXIDOREDUCTASE (EUROFUNG)"/>
    <property type="match status" value="1"/>
</dbReference>
<protein>
    <submittedName>
        <fullName evidence="5">Uncharacterized oxidoreductase ydgJ</fullName>
        <ecNumber evidence="5">1.-.-.-</ecNumber>
    </submittedName>
</protein>
<organism evidence="5 6">
    <name type="scientific">Suttonella ornithocola</name>
    <dbReference type="NCBI Taxonomy" id="279832"/>
    <lineage>
        <taxon>Bacteria</taxon>
        <taxon>Pseudomonadati</taxon>
        <taxon>Pseudomonadota</taxon>
        <taxon>Gammaproteobacteria</taxon>
        <taxon>Cardiobacteriales</taxon>
        <taxon>Cardiobacteriaceae</taxon>
        <taxon>Suttonella</taxon>
    </lineage>
</organism>